<protein>
    <recommendedName>
        <fullName evidence="3">Tick transposon</fullName>
    </recommendedName>
</protein>
<evidence type="ECO:0000313" key="2">
    <source>
        <dbReference type="Proteomes" id="UP000821866"/>
    </source>
</evidence>
<accession>A0A9J6F0M7</accession>
<name>A0A9J6F0M7_RHIMP</name>
<evidence type="ECO:0008006" key="3">
    <source>
        <dbReference type="Google" id="ProtNLM"/>
    </source>
</evidence>
<dbReference type="EMBL" id="JABSTU010000001">
    <property type="protein sequence ID" value="KAH8040310.1"/>
    <property type="molecule type" value="Genomic_DNA"/>
</dbReference>
<gene>
    <name evidence="1" type="ORF">HPB51_010090</name>
</gene>
<comment type="caution">
    <text evidence="1">The sequence shown here is derived from an EMBL/GenBank/DDBJ whole genome shotgun (WGS) entry which is preliminary data.</text>
</comment>
<dbReference type="Proteomes" id="UP000821866">
    <property type="component" value="Chromosome 1"/>
</dbReference>
<evidence type="ECO:0000313" key="1">
    <source>
        <dbReference type="EMBL" id="KAH8040310.1"/>
    </source>
</evidence>
<reference evidence="1" key="2">
    <citation type="submission" date="2021-09" db="EMBL/GenBank/DDBJ databases">
        <authorList>
            <person name="Jia N."/>
            <person name="Wang J."/>
            <person name="Shi W."/>
            <person name="Du L."/>
            <person name="Sun Y."/>
            <person name="Zhan W."/>
            <person name="Jiang J."/>
            <person name="Wang Q."/>
            <person name="Zhang B."/>
            <person name="Ji P."/>
            <person name="Sakyi L.B."/>
            <person name="Cui X."/>
            <person name="Yuan T."/>
            <person name="Jiang B."/>
            <person name="Yang W."/>
            <person name="Lam T.T.-Y."/>
            <person name="Chang Q."/>
            <person name="Ding S."/>
            <person name="Wang X."/>
            <person name="Zhu J."/>
            <person name="Ruan X."/>
            <person name="Zhao L."/>
            <person name="Wei J."/>
            <person name="Que T."/>
            <person name="Du C."/>
            <person name="Cheng J."/>
            <person name="Dai P."/>
            <person name="Han X."/>
            <person name="Huang E."/>
            <person name="Gao Y."/>
            <person name="Liu J."/>
            <person name="Shao H."/>
            <person name="Ye R."/>
            <person name="Li L."/>
            <person name="Wei W."/>
            <person name="Wang X."/>
            <person name="Wang C."/>
            <person name="Huo Q."/>
            <person name="Li W."/>
            <person name="Guo W."/>
            <person name="Chen H."/>
            <person name="Chen S."/>
            <person name="Zhou L."/>
            <person name="Zhou L."/>
            <person name="Ni X."/>
            <person name="Tian J."/>
            <person name="Zhou Y."/>
            <person name="Sheng Y."/>
            <person name="Liu T."/>
            <person name="Pan Y."/>
            <person name="Xia L."/>
            <person name="Li J."/>
            <person name="Zhao F."/>
            <person name="Cao W."/>
        </authorList>
    </citation>
    <scope>NUCLEOTIDE SEQUENCE</scope>
    <source>
        <strain evidence="1">Rmic-2018</strain>
        <tissue evidence="1">Larvae</tissue>
    </source>
</reference>
<dbReference type="AlphaFoldDB" id="A0A9J6F0M7"/>
<keyword evidence="2" id="KW-1185">Reference proteome</keyword>
<organism evidence="1 2">
    <name type="scientific">Rhipicephalus microplus</name>
    <name type="common">Cattle tick</name>
    <name type="synonym">Boophilus microplus</name>
    <dbReference type="NCBI Taxonomy" id="6941"/>
    <lineage>
        <taxon>Eukaryota</taxon>
        <taxon>Metazoa</taxon>
        <taxon>Ecdysozoa</taxon>
        <taxon>Arthropoda</taxon>
        <taxon>Chelicerata</taxon>
        <taxon>Arachnida</taxon>
        <taxon>Acari</taxon>
        <taxon>Parasitiformes</taxon>
        <taxon>Ixodida</taxon>
        <taxon>Ixodoidea</taxon>
        <taxon>Ixodidae</taxon>
        <taxon>Rhipicephalinae</taxon>
        <taxon>Rhipicephalus</taxon>
        <taxon>Boophilus</taxon>
    </lineage>
</organism>
<proteinExistence type="predicted"/>
<reference evidence="1" key="1">
    <citation type="journal article" date="2020" name="Cell">
        <title>Large-Scale Comparative Analyses of Tick Genomes Elucidate Their Genetic Diversity and Vector Capacities.</title>
        <authorList>
            <consortium name="Tick Genome and Microbiome Consortium (TIGMIC)"/>
            <person name="Jia N."/>
            <person name="Wang J."/>
            <person name="Shi W."/>
            <person name="Du L."/>
            <person name="Sun Y."/>
            <person name="Zhan W."/>
            <person name="Jiang J.F."/>
            <person name="Wang Q."/>
            <person name="Zhang B."/>
            <person name="Ji P."/>
            <person name="Bell-Sakyi L."/>
            <person name="Cui X.M."/>
            <person name="Yuan T.T."/>
            <person name="Jiang B.G."/>
            <person name="Yang W.F."/>
            <person name="Lam T.T."/>
            <person name="Chang Q.C."/>
            <person name="Ding S.J."/>
            <person name="Wang X.J."/>
            <person name="Zhu J.G."/>
            <person name="Ruan X.D."/>
            <person name="Zhao L."/>
            <person name="Wei J.T."/>
            <person name="Ye R.Z."/>
            <person name="Que T.C."/>
            <person name="Du C.H."/>
            <person name="Zhou Y.H."/>
            <person name="Cheng J.X."/>
            <person name="Dai P.F."/>
            <person name="Guo W.B."/>
            <person name="Han X.H."/>
            <person name="Huang E.J."/>
            <person name="Li L.F."/>
            <person name="Wei W."/>
            <person name="Gao Y.C."/>
            <person name="Liu J.Z."/>
            <person name="Shao H.Z."/>
            <person name="Wang X."/>
            <person name="Wang C.C."/>
            <person name="Yang T.C."/>
            <person name="Huo Q.B."/>
            <person name="Li W."/>
            <person name="Chen H.Y."/>
            <person name="Chen S.E."/>
            <person name="Zhou L.G."/>
            <person name="Ni X.B."/>
            <person name="Tian J.H."/>
            <person name="Sheng Y."/>
            <person name="Liu T."/>
            <person name="Pan Y.S."/>
            <person name="Xia L.Y."/>
            <person name="Li J."/>
            <person name="Zhao F."/>
            <person name="Cao W.C."/>
        </authorList>
    </citation>
    <scope>NUCLEOTIDE SEQUENCE</scope>
    <source>
        <strain evidence="1">Rmic-2018</strain>
    </source>
</reference>
<sequence>MPDLTMTENALGVTWHNTVDDLGSDHRILVTTIPRENDATQSSNKTKRLVDWDKFREIRRQSASPPTSNIKSWCENVISSARQATQEVQMDFPIDRLYS</sequence>